<evidence type="ECO:0000256" key="6">
    <source>
        <dbReference type="PROSITE-ProRule" id="PRU00175"/>
    </source>
</evidence>
<feature type="transmembrane region" description="Helical" evidence="8">
    <location>
        <begin position="257"/>
        <end position="277"/>
    </location>
</feature>
<dbReference type="GO" id="GO:0051603">
    <property type="term" value="P:proteolysis involved in protein catabolic process"/>
    <property type="evidence" value="ECO:0007669"/>
    <property type="project" value="UniProtKB-ARBA"/>
</dbReference>
<feature type="region of interest" description="Disordered" evidence="7">
    <location>
        <begin position="591"/>
        <end position="629"/>
    </location>
</feature>
<dbReference type="PANTHER" id="PTHR14155:SF627">
    <property type="entry name" value="OS06G0192800 PROTEIN"/>
    <property type="match status" value="1"/>
</dbReference>
<evidence type="ECO:0000256" key="8">
    <source>
        <dbReference type="SAM" id="Phobius"/>
    </source>
</evidence>
<dbReference type="HOGENOM" id="CLU_434876_0_0_1"/>
<keyword evidence="4" id="KW-0833">Ubl conjugation pathway</keyword>
<dbReference type="SUPFAM" id="SSF57850">
    <property type="entry name" value="RING/U-box"/>
    <property type="match status" value="1"/>
</dbReference>
<dbReference type="InterPro" id="IPR053238">
    <property type="entry name" value="RING-H2_zinc_finger"/>
</dbReference>
<dbReference type="InterPro" id="IPR001841">
    <property type="entry name" value="Znf_RING"/>
</dbReference>
<evidence type="ECO:0000313" key="11">
    <source>
        <dbReference type="Proteomes" id="UP000054097"/>
    </source>
</evidence>
<reference evidence="10 11" key="1">
    <citation type="submission" date="2014-04" db="EMBL/GenBank/DDBJ databases">
        <authorList>
            <consortium name="DOE Joint Genome Institute"/>
            <person name="Kuo A."/>
            <person name="Zuccaro A."/>
            <person name="Kohler A."/>
            <person name="Nagy L.G."/>
            <person name="Floudas D."/>
            <person name="Copeland A."/>
            <person name="Barry K.W."/>
            <person name="Cichocki N."/>
            <person name="Veneault-Fourrey C."/>
            <person name="LaButti K."/>
            <person name="Lindquist E.A."/>
            <person name="Lipzen A."/>
            <person name="Lundell T."/>
            <person name="Morin E."/>
            <person name="Murat C."/>
            <person name="Sun H."/>
            <person name="Tunlid A."/>
            <person name="Henrissat B."/>
            <person name="Grigoriev I.V."/>
            <person name="Hibbett D.S."/>
            <person name="Martin F."/>
            <person name="Nordberg H.P."/>
            <person name="Cantor M.N."/>
            <person name="Hua S.X."/>
        </authorList>
    </citation>
    <scope>NUCLEOTIDE SEQUENCE [LARGE SCALE GENOMIC DNA]</scope>
    <source>
        <strain evidence="10 11">MAFF 305830</strain>
    </source>
</reference>
<sequence>MRHTYQEFCSFYISIIGSRVYCGLGCGNLLLSWLPPLSFGSLLVSHHREILELLMATTAENRPENARIGPEILASPSSASAPVIPAATAVTASVATHPRQLDHSWHPWQTLIGVMGYGRRGTLRNKHIFTLCFKLVLSIAQIVAIGVLCAISVQTASSTNPDISEWDACDRPLGPWVIVWAVRVALGMAISIYSFILVRPGLVEFIFDPENNINTDAVQTSQTPPPVGPLNGPGQPQFIHSGRVHPIPRPLQTLTTMLSLLSIIWFIASHVLVYTSLNTCRRTSPHLWYLAFSIMSIAYVLIAEVLAVIFFLFFVVPMLLMIVNLLLLCMGRQPLFRPNGINHEIGKLPQQLVDRIPLVMYIPTPPPKDTKDVSKEPSHTYPPPTSDSEPAPETAKPTEPAPAASPAPVKKHRFAFFRRSKKSKNASGDLEAGKGGDGKSKGKQKGGIEDEWEANWERGQYPFVKLPDNRATCAICLLDFEEPPRRGSANPSAAASAASAASAADLSKATKVQVEPSASALALQDAGEGATPLRLLACGHAFHQVCLDPWLKDVSGRCPVCQRKVDIEELEKLSKNGSSTAWATNAITPAASPAAVSPPATSPLAVSPPATASPSAEAPPPHADPSNLA</sequence>
<dbReference type="GO" id="GO:0008270">
    <property type="term" value="F:zinc ion binding"/>
    <property type="evidence" value="ECO:0007669"/>
    <property type="project" value="UniProtKB-KW"/>
</dbReference>
<keyword evidence="8" id="KW-1133">Transmembrane helix</keyword>
<gene>
    <name evidence="10" type="ORF">M408DRAFT_220000</name>
</gene>
<feature type="transmembrane region" description="Helical" evidence="8">
    <location>
        <begin position="297"/>
        <end position="327"/>
    </location>
</feature>
<keyword evidence="3 6" id="KW-0863">Zinc-finger</keyword>
<dbReference type="Pfam" id="PF12678">
    <property type="entry name" value="zf-rbx1"/>
    <property type="match status" value="1"/>
</dbReference>
<dbReference type="Proteomes" id="UP000054097">
    <property type="component" value="Unassembled WGS sequence"/>
</dbReference>
<evidence type="ECO:0000256" key="4">
    <source>
        <dbReference type="ARBA" id="ARBA00022786"/>
    </source>
</evidence>
<evidence type="ECO:0000256" key="1">
    <source>
        <dbReference type="ARBA" id="ARBA00004906"/>
    </source>
</evidence>
<feature type="compositionally biased region" description="Basic residues" evidence="7">
    <location>
        <begin position="409"/>
        <end position="424"/>
    </location>
</feature>
<evidence type="ECO:0000313" key="10">
    <source>
        <dbReference type="EMBL" id="KIM32508.1"/>
    </source>
</evidence>
<feature type="transmembrane region" description="Helical" evidence="8">
    <location>
        <begin position="173"/>
        <end position="198"/>
    </location>
</feature>
<feature type="transmembrane region" description="Helical" evidence="8">
    <location>
        <begin position="128"/>
        <end position="153"/>
    </location>
</feature>
<feature type="domain" description="RING-type" evidence="9">
    <location>
        <begin position="473"/>
        <end position="562"/>
    </location>
</feature>
<name>A0A0C2X2L5_SERVB</name>
<keyword evidence="8" id="KW-0812">Transmembrane</keyword>
<feature type="compositionally biased region" description="Low complexity" evidence="7">
    <location>
        <begin position="591"/>
        <end position="616"/>
    </location>
</feature>
<keyword evidence="8" id="KW-0472">Membrane</keyword>
<keyword evidence="11" id="KW-1185">Reference proteome</keyword>
<comment type="pathway">
    <text evidence="1">Protein modification; protein ubiquitination.</text>
</comment>
<feature type="region of interest" description="Disordered" evidence="7">
    <location>
        <begin position="366"/>
        <end position="453"/>
    </location>
</feature>
<evidence type="ECO:0000256" key="3">
    <source>
        <dbReference type="ARBA" id="ARBA00022771"/>
    </source>
</evidence>
<dbReference type="AlphaFoldDB" id="A0A0C2X2L5"/>
<dbReference type="InterPro" id="IPR013083">
    <property type="entry name" value="Znf_RING/FYVE/PHD"/>
</dbReference>
<dbReference type="PROSITE" id="PS50089">
    <property type="entry name" value="ZF_RING_2"/>
    <property type="match status" value="1"/>
</dbReference>
<keyword evidence="2" id="KW-0479">Metal-binding</keyword>
<dbReference type="PANTHER" id="PTHR14155">
    <property type="entry name" value="RING FINGER DOMAIN-CONTAINING"/>
    <property type="match status" value="1"/>
</dbReference>
<dbReference type="InterPro" id="IPR024766">
    <property type="entry name" value="Znf_RING_H2"/>
</dbReference>
<proteinExistence type="predicted"/>
<dbReference type="Gene3D" id="3.30.40.10">
    <property type="entry name" value="Zinc/RING finger domain, C3HC4 (zinc finger)"/>
    <property type="match status" value="1"/>
</dbReference>
<keyword evidence="5" id="KW-0862">Zinc</keyword>
<evidence type="ECO:0000256" key="2">
    <source>
        <dbReference type="ARBA" id="ARBA00022723"/>
    </source>
</evidence>
<dbReference type="STRING" id="933852.A0A0C2X2L5"/>
<reference evidence="11" key="2">
    <citation type="submission" date="2015-01" db="EMBL/GenBank/DDBJ databases">
        <title>Evolutionary Origins and Diversification of the Mycorrhizal Mutualists.</title>
        <authorList>
            <consortium name="DOE Joint Genome Institute"/>
            <consortium name="Mycorrhizal Genomics Consortium"/>
            <person name="Kohler A."/>
            <person name="Kuo A."/>
            <person name="Nagy L.G."/>
            <person name="Floudas D."/>
            <person name="Copeland A."/>
            <person name="Barry K.W."/>
            <person name="Cichocki N."/>
            <person name="Veneault-Fourrey C."/>
            <person name="LaButti K."/>
            <person name="Lindquist E.A."/>
            <person name="Lipzen A."/>
            <person name="Lundell T."/>
            <person name="Morin E."/>
            <person name="Murat C."/>
            <person name="Riley R."/>
            <person name="Ohm R."/>
            <person name="Sun H."/>
            <person name="Tunlid A."/>
            <person name="Henrissat B."/>
            <person name="Grigoriev I.V."/>
            <person name="Hibbett D.S."/>
            <person name="Martin F."/>
        </authorList>
    </citation>
    <scope>NUCLEOTIDE SEQUENCE [LARGE SCALE GENOMIC DNA]</scope>
    <source>
        <strain evidence="11">MAFF 305830</strain>
    </source>
</reference>
<dbReference type="SMART" id="SM00184">
    <property type="entry name" value="RING"/>
    <property type="match status" value="1"/>
</dbReference>
<feature type="compositionally biased region" description="Basic and acidic residues" evidence="7">
    <location>
        <begin position="368"/>
        <end position="378"/>
    </location>
</feature>
<dbReference type="OrthoDB" id="8062037at2759"/>
<dbReference type="UniPathway" id="UPA00143"/>
<feature type="compositionally biased region" description="Basic and acidic residues" evidence="7">
    <location>
        <begin position="431"/>
        <end position="440"/>
    </location>
</feature>
<organism evidence="10 11">
    <name type="scientific">Serendipita vermifera MAFF 305830</name>
    <dbReference type="NCBI Taxonomy" id="933852"/>
    <lineage>
        <taxon>Eukaryota</taxon>
        <taxon>Fungi</taxon>
        <taxon>Dikarya</taxon>
        <taxon>Basidiomycota</taxon>
        <taxon>Agaricomycotina</taxon>
        <taxon>Agaricomycetes</taxon>
        <taxon>Sebacinales</taxon>
        <taxon>Serendipitaceae</taxon>
        <taxon>Serendipita</taxon>
    </lineage>
</organism>
<dbReference type="EMBL" id="KN824280">
    <property type="protein sequence ID" value="KIM32508.1"/>
    <property type="molecule type" value="Genomic_DNA"/>
</dbReference>
<dbReference type="GO" id="GO:0016567">
    <property type="term" value="P:protein ubiquitination"/>
    <property type="evidence" value="ECO:0007669"/>
    <property type="project" value="UniProtKB-UniPathway"/>
</dbReference>
<evidence type="ECO:0000256" key="7">
    <source>
        <dbReference type="SAM" id="MobiDB-lite"/>
    </source>
</evidence>
<evidence type="ECO:0000256" key="5">
    <source>
        <dbReference type="ARBA" id="ARBA00022833"/>
    </source>
</evidence>
<protein>
    <recommendedName>
        <fullName evidence="9">RING-type domain-containing protein</fullName>
    </recommendedName>
</protein>
<accession>A0A0C2X2L5</accession>
<evidence type="ECO:0000259" key="9">
    <source>
        <dbReference type="PROSITE" id="PS50089"/>
    </source>
</evidence>
<feature type="compositionally biased region" description="Low complexity" evidence="7">
    <location>
        <begin position="388"/>
        <end position="398"/>
    </location>
</feature>